<sequence>MSTASGSADRGDRGSGPGPVSPAPAGSVGPLDTYLMPRSLLEPADPVVVRAREDEVERRVATCMAERGFTYVPILGRSPQSPPSGTIEPEPDTRAWAQRWGYGIATAPPTGGTGDEVGGSDPDAAVVQELDVATRRDYERALYGRALDDGAPDPDVEMPSADGDLAADRAAAAAALDVSCRTLAIRAVYGGTSPRAFRWPDGMDPWADRARLHDAALGDPRVVRALADWSRRMTESGHPGFADLDGPAASVVERRDRIMAGAGDETASVADELARLARDEVALAVADWDARAASQVVATMVGVRWEREREYVAEHRTALTAHRDAINATG</sequence>
<accession>A0A4U6QF27</accession>
<evidence type="ECO:0000313" key="3">
    <source>
        <dbReference type="Proteomes" id="UP000306985"/>
    </source>
</evidence>
<keyword evidence="3" id="KW-1185">Reference proteome</keyword>
<evidence type="ECO:0000256" key="1">
    <source>
        <dbReference type="SAM" id="MobiDB-lite"/>
    </source>
</evidence>
<reference evidence="2 3" key="1">
    <citation type="submission" date="2019-05" db="EMBL/GenBank/DDBJ databases">
        <title>Nakamurella sp. N5BH11, whole genome shotgun sequence.</title>
        <authorList>
            <person name="Tuo L."/>
        </authorList>
    </citation>
    <scope>NUCLEOTIDE SEQUENCE [LARGE SCALE GENOMIC DNA]</scope>
    <source>
        <strain evidence="2 3">N5BH11</strain>
    </source>
</reference>
<organism evidence="2 3">
    <name type="scientific">Nakamurella flava</name>
    <dbReference type="NCBI Taxonomy" id="2576308"/>
    <lineage>
        <taxon>Bacteria</taxon>
        <taxon>Bacillati</taxon>
        <taxon>Actinomycetota</taxon>
        <taxon>Actinomycetes</taxon>
        <taxon>Nakamurellales</taxon>
        <taxon>Nakamurellaceae</taxon>
        <taxon>Nakamurella</taxon>
    </lineage>
</organism>
<evidence type="ECO:0000313" key="2">
    <source>
        <dbReference type="EMBL" id="TKV58740.1"/>
    </source>
</evidence>
<dbReference type="RefSeq" id="WP_137450399.1">
    <property type="nucleotide sequence ID" value="NZ_SZZH01000003.1"/>
</dbReference>
<comment type="caution">
    <text evidence="2">The sequence shown here is derived from an EMBL/GenBank/DDBJ whole genome shotgun (WGS) entry which is preliminary data.</text>
</comment>
<dbReference type="Proteomes" id="UP000306985">
    <property type="component" value="Unassembled WGS sequence"/>
</dbReference>
<dbReference type="EMBL" id="SZZH01000003">
    <property type="protein sequence ID" value="TKV58740.1"/>
    <property type="molecule type" value="Genomic_DNA"/>
</dbReference>
<feature type="region of interest" description="Disordered" evidence="1">
    <location>
        <begin position="1"/>
        <end position="34"/>
    </location>
</feature>
<protein>
    <submittedName>
        <fullName evidence="2">Uncharacterized protein</fullName>
    </submittedName>
</protein>
<dbReference type="OrthoDB" id="4053327at2"/>
<dbReference type="AlphaFoldDB" id="A0A4U6QF27"/>
<proteinExistence type="predicted"/>
<gene>
    <name evidence="2" type="ORF">FDO65_14590</name>
</gene>
<name>A0A4U6QF27_9ACTN</name>